<keyword evidence="1" id="KW-1133">Transmembrane helix</keyword>
<keyword evidence="4" id="KW-1185">Reference proteome</keyword>
<dbReference type="InterPro" id="IPR012347">
    <property type="entry name" value="Ferritin-like"/>
</dbReference>
<protein>
    <submittedName>
        <fullName evidence="3">DUF305 domain-containing protein</fullName>
    </submittedName>
</protein>
<name>A0A3L7J938_9HYPH</name>
<dbReference type="Proteomes" id="UP000281094">
    <property type="component" value="Unassembled WGS sequence"/>
</dbReference>
<sequence>MSYWRFAAMILTSTVVMFGLMYLNTFLVTHIFWSETRVYMAILMGAAMAIIMLAFMLSMYSSKALNAAIFVGAVIVFGASLWLVRSQITVGDTSYMRAMIPHHSIAIMTSGRANISDPRVSKLADGIIYAQDKEIAEMRYLIEDIETNGDATGPGASQAAQIVSLDEALSTPEIATLDLQFLNQDEKETVFKEEPVCSFSYTTESRPVLAFGDSGNESRALLKISGDLVLLDGRNDNEETGLSFFTEGASIRIDAHDGDTLDATASSPQEATLRLTLDAGLQAGYRGYYRCGAAQ</sequence>
<feature type="transmembrane region" description="Helical" evidence="1">
    <location>
        <begin position="64"/>
        <end position="84"/>
    </location>
</feature>
<gene>
    <name evidence="3" type="ORF">D8780_00720</name>
</gene>
<feature type="transmembrane region" description="Helical" evidence="1">
    <location>
        <begin position="7"/>
        <end position="32"/>
    </location>
</feature>
<dbReference type="AlphaFoldDB" id="A0A3L7J938"/>
<dbReference type="RefSeq" id="WP_121643913.1">
    <property type="nucleotide sequence ID" value="NZ_RCWN01000001.1"/>
</dbReference>
<comment type="caution">
    <text evidence="3">The sequence shown here is derived from an EMBL/GenBank/DDBJ whole genome shotgun (WGS) entry which is preliminary data.</text>
</comment>
<evidence type="ECO:0000313" key="3">
    <source>
        <dbReference type="EMBL" id="RLQ86944.1"/>
    </source>
</evidence>
<dbReference type="Gene3D" id="1.20.1260.10">
    <property type="match status" value="1"/>
</dbReference>
<proteinExistence type="predicted"/>
<organism evidence="3 4">
    <name type="scientific">Notoacmeibacter ruber</name>
    <dbReference type="NCBI Taxonomy" id="2670375"/>
    <lineage>
        <taxon>Bacteria</taxon>
        <taxon>Pseudomonadati</taxon>
        <taxon>Pseudomonadota</taxon>
        <taxon>Alphaproteobacteria</taxon>
        <taxon>Hyphomicrobiales</taxon>
        <taxon>Notoacmeibacteraceae</taxon>
        <taxon>Notoacmeibacter</taxon>
    </lineage>
</organism>
<dbReference type="Pfam" id="PF03713">
    <property type="entry name" value="DUF305"/>
    <property type="match status" value="1"/>
</dbReference>
<reference evidence="3 4" key="1">
    <citation type="submission" date="2018-10" db="EMBL/GenBank/DDBJ databases">
        <title>Notoacmeibacter sp. M2BS9Y-3-1, whole genome shotgun sequence.</title>
        <authorList>
            <person name="Tuo L."/>
        </authorList>
    </citation>
    <scope>NUCLEOTIDE SEQUENCE [LARGE SCALE GENOMIC DNA]</scope>
    <source>
        <strain evidence="3 4">M2BS9Y-3-1</strain>
    </source>
</reference>
<dbReference type="InterPro" id="IPR005183">
    <property type="entry name" value="DUF305_CopM-like"/>
</dbReference>
<evidence type="ECO:0000259" key="2">
    <source>
        <dbReference type="Pfam" id="PF03713"/>
    </source>
</evidence>
<feature type="domain" description="DUF305" evidence="2">
    <location>
        <begin position="92"/>
        <end position="153"/>
    </location>
</feature>
<dbReference type="EMBL" id="RCWN01000001">
    <property type="protein sequence ID" value="RLQ86944.1"/>
    <property type="molecule type" value="Genomic_DNA"/>
</dbReference>
<evidence type="ECO:0000256" key="1">
    <source>
        <dbReference type="SAM" id="Phobius"/>
    </source>
</evidence>
<feature type="transmembrane region" description="Helical" evidence="1">
    <location>
        <begin position="38"/>
        <end position="57"/>
    </location>
</feature>
<evidence type="ECO:0000313" key="4">
    <source>
        <dbReference type="Proteomes" id="UP000281094"/>
    </source>
</evidence>
<keyword evidence="1" id="KW-0472">Membrane</keyword>
<accession>A0A3L7J938</accession>
<keyword evidence="1" id="KW-0812">Transmembrane</keyword>